<comment type="caution">
    <text evidence="2">The sequence shown here is derived from an EMBL/GenBank/DDBJ whole genome shotgun (WGS) entry which is preliminary data.</text>
</comment>
<dbReference type="AlphaFoldDB" id="A0A2K4FBG0"/>
<evidence type="ECO:0000313" key="2">
    <source>
        <dbReference type="EMBL" id="POA08617.1"/>
    </source>
</evidence>
<dbReference type="EMBL" id="PPPX01000016">
    <property type="protein sequence ID" value="POA08617.1"/>
    <property type="molecule type" value="Genomic_DNA"/>
</dbReference>
<keyword evidence="1" id="KW-0812">Transmembrane</keyword>
<protein>
    <recommendedName>
        <fullName evidence="4">DUF5079 domain-containing protein</fullName>
    </recommendedName>
</protein>
<feature type="transmembrane region" description="Helical" evidence="1">
    <location>
        <begin position="7"/>
        <end position="27"/>
    </location>
</feature>
<dbReference type="OrthoDB" id="2414259at2"/>
<sequence>MRKLLDKYYFTITFATILILFAFPMTDIFTTNLLFYSILFLEVLFGTFVVEMILNKRNTLQQKAKKFCVSLLPINAIIIVVFFVFIM</sequence>
<dbReference type="Proteomes" id="UP000242712">
    <property type="component" value="Unassembled WGS sequence"/>
</dbReference>
<proteinExistence type="predicted"/>
<accession>A0A2K4FBG0</accession>
<organism evidence="2 3">
    <name type="scientific">Staphylococcus argensis</name>
    <dbReference type="NCBI Taxonomy" id="1607738"/>
    <lineage>
        <taxon>Bacteria</taxon>
        <taxon>Bacillati</taxon>
        <taxon>Bacillota</taxon>
        <taxon>Bacilli</taxon>
        <taxon>Bacillales</taxon>
        <taxon>Staphylococcaceae</taxon>
        <taxon>Staphylococcus</taxon>
    </lineage>
</organism>
<feature type="transmembrane region" description="Helical" evidence="1">
    <location>
        <begin position="33"/>
        <end position="55"/>
    </location>
</feature>
<keyword evidence="3" id="KW-1185">Reference proteome</keyword>
<evidence type="ECO:0008006" key="4">
    <source>
        <dbReference type="Google" id="ProtNLM"/>
    </source>
</evidence>
<feature type="transmembrane region" description="Helical" evidence="1">
    <location>
        <begin position="67"/>
        <end position="86"/>
    </location>
</feature>
<evidence type="ECO:0000256" key="1">
    <source>
        <dbReference type="SAM" id="Phobius"/>
    </source>
</evidence>
<name>A0A2K4FBG0_9STAP</name>
<reference evidence="2 3" key="1">
    <citation type="submission" date="2017-08" db="EMBL/GenBank/DDBJ databases">
        <title>Draft genome sequences of 64 type strains of genus Staph aureus.</title>
        <authorList>
            <person name="Cole K."/>
            <person name="Golubchik T."/>
            <person name="Russell J."/>
            <person name="Foster D."/>
            <person name="Llewelyn M."/>
            <person name="Wilson D."/>
            <person name="Crook D."/>
            <person name="Paul J."/>
        </authorList>
    </citation>
    <scope>NUCLEOTIDE SEQUENCE [LARGE SCALE GENOMIC DNA]</scope>
    <source>
        <strain evidence="2 3">DSM 29875</strain>
    </source>
</reference>
<gene>
    <name evidence="2" type="ORF">CD039_11160</name>
</gene>
<keyword evidence="1" id="KW-0472">Membrane</keyword>
<keyword evidence="1" id="KW-1133">Transmembrane helix</keyword>
<evidence type="ECO:0000313" key="3">
    <source>
        <dbReference type="Proteomes" id="UP000242712"/>
    </source>
</evidence>